<dbReference type="AlphaFoldDB" id="A0A917VWS5"/>
<dbReference type="Pfam" id="PF01297">
    <property type="entry name" value="ZnuA"/>
    <property type="match status" value="1"/>
</dbReference>
<dbReference type="InterPro" id="IPR006127">
    <property type="entry name" value="ZnuA-like"/>
</dbReference>
<dbReference type="GO" id="GO:0030313">
    <property type="term" value="C:cell envelope"/>
    <property type="evidence" value="ECO:0007669"/>
    <property type="project" value="UniProtKB-SubCell"/>
</dbReference>
<evidence type="ECO:0000256" key="3">
    <source>
        <dbReference type="ARBA" id="ARBA00022723"/>
    </source>
</evidence>
<accession>A0A917VWS5</accession>
<feature type="signal peptide" evidence="6">
    <location>
        <begin position="1"/>
        <end position="23"/>
    </location>
</feature>
<evidence type="ECO:0000256" key="5">
    <source>
        <dbReference type="RuleBase" id="RU003512"/>
    </source>
</evidence>
<dbReference type="Proteomes" id="UP000638263">
    <property type="component" value="Unassembled WGS sequence"/>
</dbReference>
<feature type="chain" id="PRO_5039695835" evidence="6">
    <location>
        <begin position="24"/>
        <end position="296"/>
    </location>
</feature>
<comment type="similarity">
    <text evidence="5">Belongs to the bacterial solute-binding protein 9 family.</text>
</comment>
<dbReference type="GO" id="GO:0046872">
    <property type="term" value="F:metal ion binding"/>
    <property type="evidence" value="ECO:0007669"/>
    <property type="project" value="UniProtKB-KW"/>
</dbReference>
<keyword evidence="2 5" id="KW-0813">Transport</keyword>
<dbReference type="GO" id="GO:0030001">
    <property type="term" value="P:metal ion transport"/>
    <property type="evidence" value="ECO:0007669"/>
    <property type="project" value="InterPro"/>
</dbReference>
<evidence type="ECO:0000256" key="4">
    <source>
        <dbReference type="ARBA" id="ARBA00022729"/>
    </source>
</evidence>
<gene>
    <name evidence="7" type="ORF">GCM10011588_42300</name>
</gene>
<keyword evidence="4 6" id="KW-0732">Signal</keyword>
<comment type="caution">
    <text evidence="7">The sequence shown here is derived from an EMBL/GenBank/DDBJ whole genome shotgun (WGS) entry which is preliminary data.</text>
</comment>
<reference evidence="7" key="2">
    <citation type="submission" date="2020-09" db="EMBL/GenBank/DDBJ databases">
        <authorList>
            <person name="Sun Q."/>
            <person name="Zhou Y."/>
        </authorList>
    </citation>
    <scope>NUCLEOTIDE SEQUENCE</scope>
    <source>
        <strain evidence="7">CGMCC 4.3508</strain>
    </source>
</reference>
<evidence type="ECO:0000256" key="6">
    <source>
        <dbReference type="SAM" id="SignalP"/>
    </source>
</evidence>
<evidence type="ECO:0000256" key="2">
    <source>
        <dbReference type="ARBA" id="ARBA00022448"/>
    </source>
</evidence>
<dbReference type="PRINTS" id="PR00690">
    <property type="entry name" value="ADHESNFAMILY"/>
</dbReference>
<evidence type="ECO:0000313" key="8">
    <source>
        <dbReference type="Proteomes" id="UP000638263"/>
    </source>
</evidence>
<comment type="subcellular location">
    <subcellularLocation>
        <location evidence="1">Cell envelope</location>
    </subcellularLocation>
</comment>
<dbReference type="InterPro" id="IPR006128">
    <property type="entry name" value="Lipoprotein_PsaA-like"/>
</dbReference>
<dbReference type="PANTHER" id="PTHR42953">
    <property type="entry name" value="HIGH-AFFINITY ZINC UPTAKE SYSTEM PROTEIN ZNUA-RELATED"/>
    <property type="match status" value="1"/>
</dbReference>
<proteinExistence type="inferred from homology"/>
<evidence type="ECO:0000313" key="7">
    <source>
        <dbReference type="EMBL" id="GGL22899.1"/>
    </source>
</evidence>
<protein>
    <submittedName>
        <fullName evidence="7">ABC transporter solute binding protein</fullName>
    </submittedName>
</protein>
<dbReference type="InterPro" id="IPR050492">
    <property type="entry name" value="Bact_metal-bind_prot9"/>
</dbReference>
<reference evidence="7" key="1">
    <citation type="journal article" date="2014" name="Int. J. Syst. Evol. Microbiol.">
        <title>Complete genome sequence of Corynebacterium casei LMG S-19264T (=DSM 44701T), isolated from a smear-ripened cheese.</title>
        <authorList>
            <consortium name="US DOE Joint Genome Institute (JGI-PGF)"/>
            <person name="Walter F."/>
            <person name="Albersmeier A."/>
            <person name="Kalinowski J."/>
            <person name="Ruckert C."/>
        </authorList>
    </citation>
    <scope>NUCLEOTIDE SEQUENCE</scope>
    <source>
        <strain evidence="7">CGMCC 4.3508</strain>
    </source>
</reference>
<dbReference type="SUPFAM" id="SSF53807">
    <property type="entry name" value="Helical backbone' metal receptor"/>
    <property type="match status" value="1"/>
</dbReference>
<dbReference type="PANTHER" id="PTHR42953:SF1">
    <property type="entry name" value="METAL-BINDING PROTEIN HI_0362-RELATED"/>
    <property type="match status" value="1"/>
</dbReference>
<sequence>MSPHYARSALVIAVGVAAAAALTACVGSGSDSGKPSVVASTNVWAEIASTVAGPDAEVTAIISDPAADPHSHETSATESAELSDADLVVYNGGHYDEFVAKAIEGRDKRTVEAVAARDEAIRDDSNEHVWYDMETVALVAGQIGDQLAEIDPAHAQGYTDRAAQFAGRLGQVGATTDRIAADHAGTPVLQTEPLAYYLLQDAGTVDRTPRAYQEAIEQETDPSPAAVAATRDMITGKQVAVLVYNVQTEDKVGRDLRDAADAAGIPVVEVTETLPPGTDFVTWQTQNAQALADAIG</sequence>
<dbReference type="GO" id="GO:0007155">
    <property type="term" value="P:cell adhesion"/>
    <property type="evidence" value="ECO:0007669"/>
    <property type="project" value="InterPro"/>
</dbReference>
<keyword evidence="3" id="KW-0479">Metal-binding</keyword>
<dbReference type="Gene3D" id="3.40.50.1980">
    <property type="entry name" value="Nitrogenase molybdenum iron protein domain"/>
    <property type="match status" value="2"/>
</dbReference>
<dbReference type="EMBL" id="BMMH01000008">
    <property type="protein sequence ID" value="GGL22899.1"/>
    <property type="molecule type" value="Genomic_DNA"/>
</dbReference>
<name>A0A917VWS5_9NOCA</name>
<dbReference type="PROSITE" id="PS51257">
    <property type="entry name" value="PROKAR_LIPOPROTEIN"/>
    <property type="match status" value="1"/>
</dbReference>
<evidence type="ECO:0000256" key="1">
    <source>
        <dbReference type="ARBA" id="ARBA00004196"/>
    </source>
</evidence>
<organism evidence="7 8">
    <name type="scientific">Nocardia jinanensis</name>
    <dbReference type="NCBI Taxonomy" id="382504"/>
    <lineage>
        <taxon>Bacteria</taxon>
        <taxon>Bacillati</taxon>
        <taxon>Actinomycetota</taxon>
        <taxon>Actinomycetes</taxon>
        <taxon>Mycobacteriales</taxon>
        <taxon>Nocardiaceae</taxon>
        <taxon>Nocardia</taxon>
    </lineage>
</organism>
<keyword evidence="8" id="KW-1185">Reference proteome</keyword>